<accession>A0A8S9YRC8</accession>
<gene>
    <name evidence="3" type="ORF">EG68_06965</name>
</gene>
<dbReference type="PROSITE" id="PS51257">
    <property type="entry name" value="PROKAR_LIPOPROTEIN"/>
    <property type="match status" value="1"/>
</dbReference>
<evidence type="ECO:0000313" key="4">
    <source>
        <dbReference type="Proteomes" id="UP000822476"/>
    </source>
</evidence>
<name>A0A8S9YRC8_9TREM</name>
<keyword evidence="2" id="KW-0812">Transmembrane</keyword>
<organism evidence="3 4">
    <name type="scientific">Paragonimus skrjabini miyazakii</name>
    <dbReference type="NCBI Taxonomy" id="59628"/>
    <lineage>
        <taxon>Eukaryota</taxon>
        <taxon>Metazoa</taxon>
        <taxon>Spiralia</taxon>
        <taxon>Lophotrochozoa</taxon>
        <taxon>Platyhelminthes</taxon>
        <taxon>Trematoda</taxon>
        <taxon>Digenea</taxon>
        <taxon>Plagiorchiida</taxon>
        <taxon>Troglotremata</taxon>
        <taxon>Troglotrematidae</taxon>
        <taxon>Paragonimus</taxon>
    </lineage>
</organism>
<sequence length="114" mass="13178">MNKRRMKYERRMRKKNRCVCGFCPAGVLACHENFMRRYPTVELHLSQKTKRSKRHIKKRRRKKKGTAVANVAVAAAVAVLTVTIRKVAVVQRTPRSSIKRKLTNEQLNNYTGPG</sequence>
<keyword evidence="2" id="KW-0472">Membrane</keyword>
<dbReference type="AlphaFoldDB" id="A0A8S9YRC8"/>
<feature type="region of interest" description="Disordered" evidence="1">
    <location>
        <begin position="46"/>
        <end position="65"/>
    </location>
</feature>
<reference evidence="3" key="1">
    <citation type="submission" date="2019-07" db="EMBL/GenBank/DDBJ databases">
        <title>Annotation for the trematode Paragonimus miyazaki's.</title>
        <authorList>
            <person name="Choi Y.-J."/>
        </authorList>
    </citation>
    <scope>NUCLEOTIDE SEQUENCE</scope>
    <source>
        <strain evidence="3">Japan</strain>
    </source>
</reference>
<feature type="compositionally biased region" description="Basic residues" evidence="1">
    <location>
        <begin position="47"/>
        <end position="65"/>
    </location>
</feature>
<protein>
    <submittedName>
        <fullName evidence="3">Uncharacterized protein</fullName>
    </submittedName>
</protein>
<dbReference type="OrthoDB" id="6273409at2759"/>
<keyword evidence="4" id="KW-1185">Reference proteome</keyword>
<evidence type="ECO:0000256" key="1">
    <source>
        <dbReference type="SAM" id="MobiDB-lite"/>
    </source>
</evidence>
<dbReference type="Proteomes" id="UP000822476">
    <property type="component" value="Unassembled WGS sequence"/>
</dbReference>
<dbReference type="EMBL" id="JTDE01003527">
    <property type="protein sequence ID" value="KAF7255956.1"/>
    <property type="molecule type" value="Genomic_DNA"/>
</dbReference>
<feature type="transmembrane region" description="Helical" evidence="2">
    <location>
        <begin position="67"/>
        <end position="90"/>
    </location>
</feature>
<evidence type="ECO:0000256" key="2">
    <source>
        <dbReference type="SAM" id="Phobius"/>
    </source>
</evidence>
<keyword evidence="2" id="KW-1133">Transmembrane helix</keyword>
<comment type="caution">
    <text evidence="3">The sequence shown here is derived from an EMBL/GenBank/DDBJ whole genome shotgun (WGS) entry which is preliminary data.</text>
</comment>
<proteinExistence type="predicted"/>
<evidence type="ECO:0000313" key="3">
    <source>
        <dbReference type="EMBL" id="KAF7255956.1"/>
    </source>
</evidence>